<protein>
    <submittedName>
        <fullName evidence="4">Pimeloyl-ACP methyl ester carboxylesterase</fullName>
    </submittedName>
</protein>
<dbReference type="SUPFAM" id="SSF53474">
    <property type="entry name" value="alpha/beta-Hydrolases"/>
    <property type="match status" value="1"/>
</dbReference>
<dbReference type="EMBL" id="JAFBBZ010000001">
    <property type="protein sequence ID" value="MBM7508611.1"/>
    <property type="molecule type" value="Genomic_DNA"/>
</dbReference>
<feature type="domain" description="Serine aminopeptidase S33" evidence="3">
    <location>
        <begin position="47"/>
        <end position="273"/>
    </location>
</feature>
<evidence type="ECO:0000256" key="2">
    <source>
        <dbReference type="ARBA" id="ARBA00022801"/>
    </source>
</evidence>
<dbReference type="RefSeq" id="WP_193668316.1">
    <property type="nucleotide sequence ID" value="NZ_JACDTV010000004.1"/>
</dbReference>
<proteinExistence type="inferred from homology"/>
<keyword evidence="2" id="KW-0378">Hydrolase</keyword>
<comment type="caution">
    <text evidence="4">The sequence shown here is derived from an EMBL/GenBank/DDBJ whole genome shotgun (WGS) entry which is preliminary data.</text>
</comment>
<comment type="similarity">
    <text evidence="1">Belongs to the AB hydrolase superfamily.</text>
</comment>
<reference evidence="4 5" key="1">
    <citation type="submission" date="2021-01" db="EMBL/GenBank/DDBJ databases">
        <title>Sequencing the genomes of 1000 actinobacteria strains.</title>
        <authorList>
            <person name="Klenk H.-P."/>
        </authorList>
    </citation>
    <scope>NUCLEOTIDE SEQUENCE [LARGE SCALE GENOMIC DNA]</scope>
    <source>
        <strain evidence="4 5">DSM 18239</strain>
    </source>
</reference>
<organism evidence="4 5">
    <name type="scientific">Nocardioides salarius</name>
    <dbReference type="NCBI Taxonomy" id="374513"/>
    <lineage>
        <taxon>Bacteria</taxon>
        <taxon>Bacillati</taxon>
        <taxon>Actinomycetota</taxon>
        <taxon>Actinomycetes</taxon>
        <taxon>Propionibacteriales</taxon>
        <taxon>Nocardioidaceae</taxon>
        <taxon>Nocardioides</taxon>
    </lineage>
</organism>
<dbReference type="InterPro" id="IPR050261">
    <property type="entry name" value="FrsA_esterase"/>
</dbReference>
<evidence type="ECO:0000313" key="5">
    <source>
        <dbReference type="Proteomes" id="UP000732378"/>
    </source>
</evidence>
<sequence>MTDTTLSPEAAARAAGHREVRFRSGGDECVATHVVAAHDDLAGPAGRPVVVMAHGLAGTVDSGLLPFADGLAAAGLDVLAFDYRGFGLSGGSTRQRVSVTGQLEDFAAACRAAAALPGVDPARLVLWGVSLAGGHVLSVAAGRDDVAAVVSLTPLVDGAAAGRLALRHHSPLTLARSTVDGVRSRALGSRRGPVMVPVVADPGQQGALTLSGCKDDYLALAGPSWRNEVDAAVALELGSHRPVKQAKQVGCPLLVQIADFDRLAPPHAAAKAAVKGRAEVRHYPGDHFDVWPGKDFFAPALAHQVHFLTRHLAPAASTERADGR</sequence>
<dbReference type="Pfam" id="PF12146">
    <property type="entry name" value="Hydrolase_4"/>
    <property type="match status" value="1"/>
</dbReference>
<gene>
    <name evidence="4" type="ORF">JOE61_002425</name>
</gene>
<evidence type="ECO:0000259" key="3">
    <source>
        <dbReference type="Pfam" id="PF12146"/>
    </source>
</evidence>
<dbReference type="Proteomes" id="UP000732378">
    <property type="component" value="Unassembled WGS sequence"/>
</dbReference>
<evidence type="ECO:0000256" key="1">
    <source>
        <dbReference type="ARBA" id="ARBA00008645"/>
    </source>
</evidence>
<name>A0ABS2MBQ4_9ACTN</name>
<dbReference type="Gene3D" id="3.40.50.1820">
    <property type="entry name" value="alpha/beta hydrolase"/>
    <property type="match status" value="1"/>
</dbReference>
<accession>A0ABS2MBQ4</accession>
<dbReference type="PANTHER" id="PTHR22946">
    <property type="entry name" value="DIENELACTONE HYDROLASE DOMAIN-CONTAINING PROTEIN-RELATED"/>
    <property type="match status" value="1"/>
</dbReference>
<dbReference type="PANTHER" id="PTHR22946:SF9">
    <property type="entry name" value="POLYKETIDE TRANSFERASE AF380"/>
    <property type="match status" value="1"/>
</dbReference>
<dbReference type="InterPro" id="IPR022742">
    <property type="entry name" value="Hydrolase_4"/>
</dbReference>
<evidence type="ECO:0000313" key="4">
    <source>
        <dbReference type="EMBL" id="MBM7508611.1"/>
    </source>
</evidence>
<keyword evidence="5" id="KW-1185">Reference proteome</keyword>
<dbReference type="InterPro" id="IPR029058">
    <property type="entry name" value="AB_hydrolase_fold"/>
</dbReference>